<feature type="region of interest" description="Disordered" evidence="1">
    <location>
        <begin position="533"/>
        <end position="556"/>
    </location>
</feature>
<dbReference type="InterPro" id="IPR014729">
    <property type="entry name" value="Rossmann-like_a/b/a_fold"/>
</dbReference>
<dbReference type="Gene3D" id="3.40.50.620">
    <property type="entry name" value="HUPs"/>
    <property type="match status" value="1"/>
</dbReference>
<organism evidence="2 3">
    <name type="scientific">Durusdinium trenchii</name>
    <dbReference type="NCBI Taxonomy" id="1381693"/>
    <lineage>
        <taxon>Eukaryota</taxon>
        <taxon>Sar</taxon>
        <taxon>Alveolata</taxon>
        <taxon>Dinophyceae</taxon>
        <taxon>Suessiales</taxon>
        <taxon>Symbiodiniaceae</taxon>
        <taxon>Durusdinium</taxon>
    </lineage>
</organism>
<evidence type="ECO:0000256" key="1">
    <source>
        <dbReference type="SAM" id="MobiDB-lite"/>
    </source>
</evidence>
<feature type="region of interest" description="Disordered" evidence="1">
    <location>
        <begin position="18"/>
        <end position="221"/>
    </location>
</feature>
<evidence type="ECO:0000313" key="3">
    <source>
        <dbReference type="Proteomes" id="UP001642464"/>
    </source>
</evidence>
<dbReference type="EMBL" id="CAXAMM010007891">
    <property type="protein sequence ID" value="CAK9015722.1"/>
    <property type="molecule type" value="Genomic_DNA"/>
</dbReference>
<dbReference type="SUPFAM" id="SSF52374">
    <property type="entry name" value="Nucleotidylyl transferase"/>
    <property type="match status" value="1"/>
</dbReference>
<reference evidence="2 3" key="1">
    <citation type="submission" date="2024-02" db="EMBL/GenBank/DDBJ databases">
        <authorList>
            <person name="Chen Y."/>
            <person name="Shah S."/>
            <person name="Dougan E. K."/>
            <person name="Thang M."/>
            <person name="Chan C."/>
        </authorList>
    </citation>
    <scope>NUCLEOTIDE SEQUENCE [LARGE SCALE GENOMIC DNA]</scope>
</reference>
<name>A0ABP0JMT7_9DINO</name>
<accession>A0ABP0JMT7</accession>
<feature type="compositionally biased region" description="Basic and acidic residues" evidence="1">
    <location>
        <begin position="54"/>
        <end position="65"/>
    </location>
</feature>
<feature type="compositionally biased region" description="Basic and acidic residues" evidence="1">
    <location>
        <begin position="177"/>
        <end position="190"/>
    </location>
</feature>
<protein>
    <submittedName>
        <fullName evidence="2">Sodium-coupled neutral amino acid transporter 6</fullName>
    </submittedName>
</protein>
<dbReference type="Proteomes" id="UP001642464">
    <property type="component" value="Unassembled WGS sequence"/>
</dbReference>
<sequence length="846" mass="91441">MAMPSLQEALLPPAAVVTLRSDAPQRSAGPKPTGACRGNRDGGRKAQQKSWEIPLERKKTPERMKSPCLVPPASTTAAAPGTPERAGSRQRKSQGGPEVGDAPQSSKALAAAVAQLMDAAQGVAAAVAERSVEQMPRPEQPKSPTSAPKARPAVASLAKATTKASPPCRPPVSKVALCKDDASRTPERPSRRTRSAGPRGEVDAPSRGKSSSESPGAHRQRSLMSKYADLGSVLVLPPNAMQWSETLAEEEQTLPLSCLARCKDLFGEGFPIFAEIQVESEVISIFARNCVGDAVSVDAPYEIPPAENVKVLQHRAPSAAAKAAGGEAAAKAAAAAAEASPASTFYFELAEKLKYQVPTFVFWCEGRSLATACGANARAPEHLSLAVGSSCVELFFFHPDALPPAATPSPRGGGVAVSGQLILAPTGSGKSTWRSLAPIYCPEGEVMADVTFHPSYHKSIRLAPGAWLSSEGTAIFLRSLAQLIRWLRQDRRRRVTFNCTGQVLSKALELGILRPSDVVLVLPLEPIHRRNLQRRSAAEPVETNDQATSQPAKKFKRDSSLLDFDTGARINRETLLEAARQHQLRVVSSFTAAAPATRSYCFLRRDDATGRTLRDPGAKLRQAFDLTMPCGRRISNWVLKDGKVEEAENPSIWQISASADRDVEEGAYIVKTLSGFLLLTDGETLISAEDPYREAEEVFWRREAAISESEAVSFILSGPSGTRLHAMRCDGCTALGEAGPWPEIFPLEKLSLPEETLMEGSILWYPGSFAPFHLGHLNCLRAAWRGLQSELNLLGAYVQPQPFGHLAYKKLEDQSSILATDLVRLRILELIISKEDWVMLEPRQQC</sequence>
<feature type="compositionally biased region" description="Low complexity" evidence="1">
    <location>
        <begin position="101"/>
        <end position="128"/>
    </location>
</feature>
<feature type="compositionally biased region" description="Low complexity" evidence="1">
    <location>
        <begin position="71"/>
        <end position="83"/>
    </location>
</feature>
<comment type="caution">
    <text evidence="2">The sequence shown here is derived from an EMBL/GenBank/DDBJ whole genome shotgun (WGS) entry which is preliminary data.</text>
</comment>
<gene>
    <name evidence="2" type="ORF">SCF082_LOCUS12890</name>
</gene>
<evidence type="ECO:0000313" key="2">
    <source>
        <dbReference type="EMBL" id="CAK9015722.1"/>
    </source>
</evidence>
<keyword evidence="3" id="KW-1185">Reference proteome</keyword>
<proteinExistence type="predicted"/>